<gene>
    <name evidence="1" type="ORF">S03H2_07543</name>
</gene>
<comment type="caution">
    <text evidence="1">The sequence shown here is derived from an EMBL/GenBank/DDBJ whole genome shotgun (WGS) entry which is preliminary data.</text>
</comment>
<name>X1DTI0_9ZZZZ</name>
<dbReference type="EMBL" id="BARU01003496">
    <property type="protein sequence ID" value="GAH24346.1"/>
    <property type="molecule type" value="Genomic_DNA"/>
</dbReference>
<feature type="non-terminal residue" evidence="1">
    <location>
        <position position="292"/>
    </location>
</feature>
<dbReference type="AlphaFoldDB" id="X1DTI0"/>
<sequence>VSFKDSITTFFEHIKSIPDRLHDWNYLYGIDICKTVHQLDDKWAKYPEHARTDPEVLAGYNAKKEELTAEGLITTADYALGFVGVGIAKGVKHITTEAYKVLLPIFDALMEEAQLSEESRESIRSIAASGEFGLNAVVSFMLGVTLYPAINTAGEPAWETIRQNVYKATPVRLLPETTILRLYYKGIMSRDQVDDMLARIGYDETNIQGLVDDFRWIPSIGETILWSVREAFYDDYAKEFGTDQEYPAEKMLFYGSKWGILPEELKYFWRAHWLLPSIGQGYEMLHRKVITD</sequence>
<reference evidence="1" key="1">
    <citation type="journal article" date="2014" name="Front. Microbiol.">
        <title>High frequency of phylogenetically diverse reductive dehalogenase-homologous genes in deep subseafloor sedimentary metagenomes.</title>
        <authorList>
            <person name="Kawai M."/>
            <person name="Futagami T."/>
            <person name="Toyoda A."/>
            <person name="Takaki Y."/>
            <person name="Nishi S."/>
            <person name="Hori S."/>
            <person name="Arai W."/>
            <person name="Tsubouchi T."/>
            <person name="Morono Y."/>
            <person name="Uchiyama I."/>
            <person name="Ito T."/>
            <person name="Fujiyama A."/>
            <person name="Inagaki F."/>
            <person name="Takami H."/>
        </authorList>
    </citation>
    <scope>NUCLEOTIDE SEQUENCE</scope>
    <source>
        <strain evidence="1">Expedition CK06-06</strain>
    </source>
</reference>
<evidence type="ECO:0000313" key="1">
    <source>
        <dbReference type="EMBL" id="GAH24346.1"/>
    </source>
</evidence>
<proteinExistence type="predicted"/>
<organism evidence="1">
    <name type="scientific">marine sediment metagenome</name>
    <dbReference type="NCBI Taxonomy" id="412755"/>
    <lineage>
        <taxon>unclassified sequences</taxon>
        <taxon>metagenomes</taxon>
        <taxon>ecological metagenomes</taxon>
    </lineage>
</organism>
<feature type="non-terminal residue" evidence="1">
    <location>
        <position position="1"/>
    </location>
</feature>
<protein>
    <submittedName>
        <fullName evidence="1">Uncharacterized protein</fullName>
    </submittedName>
</protein>
<accession>X1DTI0</accession>